<dbReference type="STRING" id="1379910.TH63_13495"/>
<dbReference type="RefSeq" id="WP_048921401.1">
    <property type="nucleotide sequence ID" value="NZ_CP010777.1"/>
</dbReference>
<dbReference type="PATRIC" id="fig|1379910.4.peg.2930"/>
<evidence type="ECO:0000313" key="2">
    <source>
        <dbReference type="Proteomes" id="UP000036458"/>
    </source>
</evidence>
<gene>
    <name evidence="1" type="ORF">TH63_13495</name>
</gene>
<sequence length="102" mass="12014">MQIIKQIFEKEPNGWGLRGDPHLWVDLRDYMLSTKQLLDVEELDSMLKDAFKEKTGHDLKPGQKIFIKRYDTGGMSSGHVDSDFWLEKAFPLLRERFIKMNN</sequence>
<dbReference type="AlphaFoldDB" id="A0A0H4VR41"/>
<keyword evidence="2" id="KW-1185">Reference proteome</keyword>
<reference evidence="1 2" key="1">
    <citation type="submission" date="2015-01" db="EMBL/GenBank/DDBJ databases">
        <title>Rufibacter sp./DG31D/ whole genome sequencing.</title>
        <authorList>
            <person name="Kim M.K."/>
            <person name="Srinivasan S."/>
            <person name="Lee J.-J."/>
        </authorList>
    </citation>
    <scope>NUCLEOTIDE SEQUENCE [LARGE SCALE GENOMIC DNA]</scope>
    <source>
        <strain evidence="1 2">DG31D</strain>
    </source>
</reference>
<evidence type="ECO:0000313" key="1">
    <source>
        <dbReference type="EMBL" id="AKQ46407.1"/>
    </source>
</evidence>
<protein>
    <submittedName>
        <fullName evidence="1">Uncharacterized protein</fullName>
    </submittedName>
</protein>
<name>A0A0H4VR41_9BACT</name>
<organism evidence="1 2">
    <name type="scientific">Rufibacter radiotolerans</name>
    <dbReference type="NCBI Taxonomy" id="1379910"/>
    <lineage>
        <taxon>Bacteria</taxon>
        <taxon>Pseudomonadati</taxon>
        <taxon>Bacteroidota</taxon>
        <taxon>Cytophagia</taxon>
        <taxon>Cytophagales</taxon>
        <taxon>Hymenobacteraceae</taxon>
        <taxon>Rufibacter</taxon>
    </lineage>
</organism>
<dbReference type="OrthoDB" id="283616at2"/>
<proteinExistence type="predicted"/>
<accession>A0A0H4VR41</accession>
<dbReference type="KEGG" id="ruf:TH63_13495"/>
<dbReference type="Proteomes" id="UP000036458">
    <property type="component" value="Chromosome"/>
</dbReference>
<dbReference type="EMBL" id="CP010777">
    <property type="protein sequence ID" value="AKQ46407.1"/>
    <property type="molecule type" value="Genomic_DNA"/>
</dbReference>